<organism evidence="2 3">
    <name type="scientific">Colletotrichum incanum</name>
    <name type="common">Soybean anthracnose fungus</name>
    <dbReference type="NCBI Taxonomy" id="1573173"/>
    <lineage>
        <taxon>Eukaryota</taxon>
        <taxon>Fungi</taxon>
        <taxon>Dikarya</taxon>
        <taxon>Ascomycota</taxon>
        <taxon>Pezizomycotina</taxon>
        <taxon>Sordariomycetes</taxon>
        <taxon>Hypocreomycetidae</taxon>
        <taxon>Glomerellales</taxon>
        <taxon>Glomerellaceae</taxon>
        <taxon>Colletotrichum</taxon>
        <taxon>Colletotrichum spaethianum species complex</taxon>
    </lineage>
</organism>
<evidence type="ECO:0000256" key="1">
    <source>
        <dbReference type="SAM" id="MobiDB-lite"/>
    </source>
</evidence>
<proteinExistence type="predicted"/>
<reference evidence="2 3" key="1">
    <citation type="submission" date="2015-06" db="EMBL/GenBank/DDBJ databases">
        <title>Survival trade-offs in plant roots during colonization by closely related pathogenic and mutualistic fungi.</title>
        <authorList>
            <person name="Hacquard S."/>
            <person name="Kracher B."/>
            <person name="Hiruma K."/>
            <person name="Weinman A."/>
            <person name="Muench P."/>
            <person name="Garrido Oter R."/>
            <person name="Ver Loren van Themaat E."/>
            <person name="Dallerey J.-F."/>
            <person name="Damm U."/>
            <person name="Henrissat B."/>
            <person name="Lespinet O."/>
            <person name="Thon M."/>
            <person name="Kemen E."/>
            <person name="McHardy A.C."/>
            <person name="Schulze-Lefert P."/>
            <person name="O'Connell R.J."/>
        </authorList>
    </citation>
    <scope>NUCLEOTIDE SEQUENCE [LARGE SCALE GENOMIC DNA]</scope>
    <source>
        <strain evidence="2 3">MAFF 238704</strain>
    </source>
</reference>
<dbReference type="AlphaFoldDB" id="A0A162QAH6"/>
<evidence type="ECO:0000313" key="3">
    <source>
        <dbReference type="Proteomes" id="UP000076584"/>
    </source>
</evidence>
<feature type="compositionally biased region" description="Polar residues" evidence="1">
    <location>
        <begin position="72"/>
        <end position="82"/>
    </location>
</feature>
<name>A0A162QAH6_COLIC</name>
<gene>
    <name evidence="2" type="ORF">CI238_01162</name>
</gene>
<comment type="caution">
    <text evidence="2">The sequence shown here is derived from an EMBL/GenBank/DDBJ whole genome shotgun (WGS) entry which is preliminary data.</text>
</comment>
<protein>
    <submittedName>
        <fullName evidence="2">Uncharacterized protein</fullName>
    </submittedName>
</protein>
<dbReference type="Proteomes" id="UP000076584">
    <property type="component" value="Unassembled WGS sequence"/>
</dbReference>
<dbReference type="EMBL" id="LFIW01000022">
    <property type="protein sequence ID" value="KZL88307.1"/>
    <property type="molecule type" value="Genomic_DNA"/>
</dbReference>
<accession>A0A162QAH6</accession>
<sequence>MLLLLTAQAQTAPSSLHSHLQRHRDRAATHAHLSHQHSQLVKRTEAAPMKLSQDAVPVTHHLATEKPLAPSTYDQSTLTSTEYGDGRPKVSSTETEAFSRREPDAKTVIRQSGPERFKLASARGGSGFKSVADSTDSRHIDAAMRLLRAHAIVKHNKFQREI</sequence>
<keyword evidence="3" id="KW-1185">Reference proteome</keyword>
<evidence type="ECO:0000313" key="2">
    <source>
        <dbReference type="EMBL" id="KZL88307.1"/>
    </source>
</evidence>
<feature type="region of interest" description="Disordered" evidence="1">
    <location>
        <begin position="8"/>
        <end position="43"/>
    </location>
</feature>
<feature type="region of interest" description="Disordered" evidence="1">
    <location>
        <begin position="65"/>
        <end position="104"/>
    </location>
</feature>